<evidence type="ECO:0000313" key="3">
    <source>
        <dbReference type="Proteomes" id="UP000784294"/>
    </source>
</evidence>
<keyword evidence="1" id="KW-1133">Transmembrane helix</keyword>
<proteinExistence type="predicted"/>
<dbReference type="OrthoDB" id="6279011at2759"/>
<dbReference type="AlphaFoldDB" id="A0A3S4ZTX2"/>
<evidence type="ECO:0008006" key="4">
    <source>
        <dbReference type="Google" id="ProtNLM"/>
    </source>
</evidence>
<evidence type="ECO:0000313" key="2">
    <source>
        <dbReference type="EMBL" id="VEL07007.1"/>
    </source>
</evidence>
<reference evidence="2" key="1">
    <citation type="submission" date="2018-11" db="EMBL/GenBank/DDBJ databases">
        <authorList>
            <consortium name="Pathogen Informatics"/>
        </authorList>
    </citation>
    <scope>NUCLEOTIDE SEQUENCE</scope>
</reference>
<protein>
    <recommendedName>
        <fullName evidence="4">G-protein coupled receptors family 1 profile domain-containing protein</fullName>
    </recommendedName>
</protein>
<dbReference type="Proteomes" id="UP000784294">
    <property type="component" value="Unassembled WGS sequence"/>
</dbReference>
<keyword evidence="3" id="KW-1185">Reference proteome</keyword>
<dbReference type="EMBL" id="CAAALY010000812">
    <property type="protein sequence ID" value="VEL07007.1"/>
    <property type="molecule type" value="Genomic_DNA"/>
</dbReference>
<organism evidence="2 3">
    <name type="scientific">Protopolystoma xenopodis</name>
    <dbReference type="NCBI Taxonomy" id="117903"/>
    <lineage>
        <taxon>Eukaryota</taxon>
        <taxon>Metazoa</taxon>
        <taxon>Spiralia</taxon>
        <taxon>Lophotrochozoa</taxon>
        <taxon>Platyhelminthes</taxon>
        <taxon>Monogenea</taxon>
        <taxon>Polyopisthocotylea</taxon>
        <taxon>Polystomatidea</taxon>
        <taxon>Polystomatidae</taxon>
        <taxon>Protopolystoma</taxon>
    </lineage>
</organism>
<name>A0A3S4ZTX2_9PLAT</name>
<comment type="caution">
    <text evidence="2">The sequence shown here is derived from an EMBL/GenBank/DDBJ whole genome shotgun (WGS) entry which is preliminary data.</text>
</comment>
<sequence>MTKFSSYTDNSTGLAERMLPMQSKTKSLREQTAFSLNYSGIDDIFPSCWLAAFTLAESVFYRALLPLSWLLNIFVIRLTRPRIPKEKRAYHKIQHHPTNWSPCARKFGFSPTGRHYDTRFPLHLCQAYCCCLQGDSAQESFSSSSHANIHEPIYGVGMKEHVGAKKESLSGQQHSSKLCRSRECICNLCGCTFLSRCACHRIRCPRAELEPKRIETPKSAAAKKSYSVRNNVSTIKWQWRQKKSVKTTANPSAVDVTGASTDEINTATRSNRSDLGRPETKRPVALLLIRCIAVSDLANIAMVALPHVLNLGRLSSQESMSLLACKAYQVMDHLPLVLGEWLLVVLAMERFVSLLSPTSLIARHSRLPTRVTRQTTSCRSVRNTDIQASSSNLRVILQIGTEHGDPSSLGDDSEEAEESEGRKVAMDYSGWASRCPTFFTSLHLKIGLGLFSAVVFALFLNYMWIFGYHKKRFQPGARLLDTLECKVRPEFYQIYYRFLVYLEPCLEFILPHLLVIVLFLGFILLWGLHFTHVVCRKAKSFSPSLHNTRPPCAVNFVWPSEAQISLIYAQRVVLTLLLDTPKNMHKLASILTARRRVWQEEMHRLRMLAYASKFMFSCLMTLGVLLVHQWQHRIRRPSQPPFGQVQRNRLSCAKLQETLVDNLSCREAPDIEVFRNRDPIPERAEPESPSSRKPVNICALVECQELLIDSTTSHNINHFMLTQQ</sequence>
<dbReference type="Gene3D" id="1.20.1070.10">
    <property type="entry name" value="Rhodopsin 7-helix transmembrane proteins"/>
    <property type="match status" value="1"/>
</dbReference>
<feature type="transmembrane region" description="Helical" evidence="1">
    <location>
        <begin position="608"/>
        <end position="630"/>
    </location>
</feature>
<evidence type="ECO:0000256" key="1">
    <source>
        <dbReference type="SAM" id="Phobius"/>
    </source>
</evidence>
<keyword evidence="1" id="KW-0472">Membrane</keyword>
<feature type="transmembrane region" description="Helical" evidence="1">
    <location>
        <begin position="508"/>
        <end position="528"/>
    </location>
</feature>
<feature type="transmembrane region" description="Helical" evidence="1">
    <location>
        <begin position="446"/>
        <end position="465"/>
    </location>
</feature>
<keyword evidence="1" id="KW-0812">Transmembrane</keyword>
<feature type="transmembrane region" description="Helical" evidence="1">
    <location>
        <begin position="59"/>
        <end position="78"/>
    </location>
</feature>
<gene>
    <name evidence="2" type="ORF">PXEA_LOCUS447</name>
</gene>
<accession>A0A3S4ZTX2</accession>